<evidence type="ECO:0000313" key="2">
    <source>
        <dbReference type="Proteomes" id="UP000314294"/>
    </source>
</evidence>
<name>A0A4Z2HSS5_9TELE</name>
<proteinExistence type="predicted"/>
<organism evidence="1 2">
    <name type="scientific">Liparis tanakae</name>
    <name type="common">Tanaka's snailfish</name>
    <dbReference type="NCBI Taxonomy" id="230148"/>
    <lineage>
        <taxon>Eukaryota</taxon>
        <taxon>Metazoa</taxon>
        <taxon>Chordata</taxon>
        <taxon>Craniata</taxon>
        <taxon>Vertebrata</taxon>
        <taxon>Euteleostomi</taxon>
        <taxon>Actinopterygii</taxon>
        <taxon>Neopterygii</taxon>
        <taxon>Teleostei</taxon>
        <taxon>Neoteleostei</taxon>
        <taxon>Acanthomorphata</taxon>
        <taxon>Eupercaria</taxon>
        <taxon>Perciformes</taxon>
        <taxon>Cottioidei</taxon>
        <taxon>Cottales</taxon>
        <taxon>Liparidae</taxon>
        <taxon>Liparis</taxon>
    </lineage>
</organism>
<gene>
    <name evidence="1" type="ORF">EYF80_021388</name>
</gene>
<sequence length="165" mass="18471">MGPDKVSCSKQVFDVFLPNEEDDAPVLIGQYRDLRPPSVLVCCDSEPRLANRNRAHSKMCWSEQRLYLHFCNGNMYQDPLDSLRTEHKGEAKTKLGPERGLEYDDAGIASNERQEYSTCSIVATDTCRMASAVAGLGLNVLSLELINQNLVLLQHQQGLLLELMT</sequence>
<dbReference type="EMBL" id="SRLO01000191">
    <property type="protein sequence ID" value="TNN68335.1"/>
    <property type="molecule type" value="Genomic_DNA"/>
</dbReference>
<keyword evidence="2" id="KW-1185">Reference proteome</keyword>
<protein>
    <submittedName>
        <fullName evidence="1">Uncharacterized protein</fullName>
    </submittedName>
</protein>
<accession>A0A4Z2HSS5</accession>
<comment type="caution">
    <text evidence="1">The sequence shown here is derived from an EMBL/GenBank/DDBJ whole genome shotgun (WGS) entry which is preliminary data.</text>
</comment>
<dbReference type="AlphaFoldDB" id="A0A4Z2HSS5"/>
<evidence type="ECO:0000313" key="1">
    <source>
        <dbReference type="EMBL" id="TNN68335.1"/>
    </source>
</evidence>
<dbReference type="Proteomes" id="UP000314294">
    <property type="component" value="Unassembled WGS sequence"/>
</dbReference>
<reference evidence="1 2" key="1">
    <citation type="submission" date="2019-03" db="EMBL/GenBank/DDBJ databases">
        <title>First draft genome of Liparis tanakae, snailfish: a comprehensive survey of snailfish specific genes.</title>
        <authorList>
            <person name="Kim W."/>
            <person name="Song I."/>
            <person name="Jeong J.-H."/>
            <person name="Kim D."/>
            <person name="Kim S."/>
            <person name="Ryu S."/>
            <person name="Song J.Y."/>
            <person name="Lee S.K."/>
        </authorList>
    </citation>
    <scope>NUCLEOTIDE SEQUENCE [LARGE SCALE GENOMIC DNA]</scope>
    <source>
        <tissue evidence="1">Muscle</tissue>
    </source>
</reference>